<organism evidence="4 5">
    <name type="scientific">Dipteronia sinensis</name>
    <dbReference type="NCBI Taxonomy" id="43782"/>
    <lineage>
        <taxon>Eukaryota</taxon>
        <taxon>Viridiplantae</taxon>
        <taxon>Streptophyta</taxon>
        <taxon>Embryophyta</taxon>
        <taxon>Tracheophyta</taxon>
        <taxon>Spermatophyta</taxon>
        <taxon>Magnoliopsida</taxon>
        <taxon>eudicotyledons</taxon>
        <taxon>Gunneridae</taxon>
        <taxon>Pentapetalae</taxon>
        <taxon>rosids</taxon>
        <taxon>malvids</taxon>
        <taxon>Sapindales</taxon>
        <taxon>Sapindaceae</taxon>
        <taxon>Hippocastanoideae</taxon>
        <taxon>Acereae</taxon>
        <taxon>Dipteronia</taxon>
    </lineage>
</organism>
<evidence type="ECO:0000256" key="2">
    <source>
        <dbReference type="SAM" id="MobiDB-lite"/>
    </source>
</evidence>
<name>A0AAE0ANV8_9ROSI</name>
<feature type="compositionally biased region" description="Low complexity" evidence="2">
    <location>
        <begin position="110"/>
        <end position="119"/>
    </location>
</feature>
<dbReference type="EMBL" id="JANJYJ010000004">
    <property type="protein sequence ID" value="KAK3220857.1"/>
    <property type="molecule type" value="Genomic_DNA"/>
</dbReference>
<feature type="domain" description="Alpha/beta hydrolase fold-3" evidence="3">
    <location>
        <begin position="326"/>
        <end position="411"/>
    </location>
</feature>
<accession>A0AAE0ANV8</accession>
<evidence type="ECO:0000259" key="3">
    <source>
        <dbReference type="Pfam" id="PF07859"/>
    </source>
</evidence>
<evidence type="ECO:0000313" key="4">
    <source>
        <dbReference type="EMBL" id="KAK3220857.1"/>
    </source>
</evidence>
<protein>
    <recommendedName>
        <fullName evidence="3">Alpha/beta hydrolase fold-3 domain-containing protein</fullName>
    </recommendedName>
</protein>
<dbReference type="InterPro" id="IPR050466">
    <property type="entry name" value="Carboxylest/Gibb_receptor"/>
</dbReference>
<dbReference type="AlphaFoldDB" id="A0AAE0ANV8"/>
<evidence type="ECO:0000256" key="1">
    <source>
        <dbReference type="ARBA" id="ARBA00010515"/>
    </source>
</evidence>
<gene>
    <name evidence="4" type="ORF">Dsin_014827</name>
</gene>
<sequence length="424" mass="46148">MTATEAKMGRPVSDSCELVTQLVMTVPIQTMHLKAPQEGVRKSDKERHEQHRELVGMIRALQGKPTSTEMHTDEPRVSKATRVTAQQDIGTQSVTAAIQPTRTSQHETTKTVVQPTTGTSVQDVGAQTQQDTAAIESALYDYADVRDATPSDNAQQDRVPTVSTVVSDEGSGSRIVVGPDAPQVSILAVVISDTTPISQKTSGSGELADPSPQIGRALRVCKLGWQMTTLYTDPCTMWMWTMRSESLGSKTSKPTIRSWKTQGLGIVRNGTAKMCSSTIKTMSGSFKFKLLLYQSNTVSLQSIGYLQLMMMLWKCYTGSNPPKKNGNTAGGNLAYHAGLRATAEVDNLQPLKIRGLILHHPFFGGTNSTDSELRLADKNPLYHRSVGELSWSLCLPLGADLDHEYCNPTVEGGSKVVLDQIKRL</sequence>
<dbReference type="PANTHER" id="PTHR23024">
    <property type="entry name" value="ARYLACETAMIDE DEACETYLASE"/>
    <property type="match status" value="1"/>
</dbReference>
<comment type="similarity">
    <text evidence="1">Belongs to the 'GDXG' lipolytic enzyme family.</text>
</comment>
<feature type="compositionally biased region" description="Polar residues" evidence="2">
    <location>
        <begin position="150"/>
        <end position="166"/>
    </location>
</feature>
<dbReference type="InterPro" id="IPR029058">
    <property type="entry name" value="AB_hydrolase_fold"/>
</dbReference>
<dbReference type="InterPro" id="IPR013094">
    <property type="entry name" value="AB_hydrolase_3"/>
</dbReference>
<dbReference type="Pfam" id="PF07859">
    <property type="entry name" value="Abhydrolase_3"/>
    <property type="match status" value="1"/>
</dbReference>
<dbReference type="SUPFAM" id="SSF53474">
    <property type="entry name" value="alpha/beta-Hydrolases"/>
    <property type="match status" value="1"/>
</dbReference>
<evidence type="ECO:0000313" key="5">
    <source>
        <dbReference type="Proteomes" id="UP001281410"/>
    </source>
</evidence>
<feature type="region of interest" description="Disordered" evidence="2">
    <location>
        <begin position="100"/>
        <end position="127"/>
    </location>
</feature>
<dbReference type="PANTHER" id="PTHR23024:SF546">
    <property type="entry name" value="CARBOXYLESTERASE 120-RELATED"/>
    <property type="match status" value="1"/>
</dbReference>
<reference evidence="4" key="1">
    <citation type="journal article" date="2023" name="Plant J.">
        <title>Genome sequences and population genomics provide insights into the demographic history, inbreeding, and mutation load of two 'living fossil' tree species of Dipteronia.</title>
        <authorList>
            <person name="Feng Y."/>
            <person name="Comes H.P."/>
            <person name="Chen J."/>
            <person name="Zhu S."/>
            <person name="Lu R."/>
            <person name="Zhang X."/>
            <person name="Li P."/>
            <person name="Qiu J."/>
            <person name="Olsen K.M."/>
            <person name="Qiu Y."/>
        </authorList>
    </citation>
    <scope>NUCLEOTIDE SEQUENCE</scope>
    <source>
        <strain evidence="4">NBL</strain>
    </source>
</reference>
<dbReference type="GO" id="GO:0016787">
    <property type="term" value="F:hydrolase activity"/>
    <property type="evidence" value="ECO:0007669"/>
    <property type="project" value="InterPro"/>
</dbReference>
<proteinExistence type="inferred from homology"/>
<comment type="caution">
    <text evidence="4">The sequence shown here is derived from an EMBL/GenBank/DDBJ whole genome shotgun (WGS) entry which is preliminary data.</text>
</comment>
<keyword evidence="5" id="KW-1185">Reference proteome</keyword>
<dbReference type="Gene3D" id="3.40.50.1820">
    <property type="entry name" value="alpha/beta hydrolase"/>
    <property type="match status" value="1"/>
</dbReference>
<dbReference type="Proteomes" id="UP001281410">
    <property type="component" value="Unassembled WGS sequence"/>
</dbReference>
<feature type="region of interest" description="Disordered" evidence="2">
    <location>
        <begin position="149"/>
        <end position="173"/>
    </location>
</feature>